<accession>A0ABR3F7V2</accession>
<feature type="domain" description="CxC2-like cysteine cluster KDZ transposase-associated" evidence="2">
    <location>
        <begin position="227"/>
        <end position="333"/>
    </location>
</feature>
<evidence type="ECO:0000259" key="2">
    <source>
        <dbReference type="Pfam" id="PF18803"/>
    </source>
</evidence>
<feature type="region of interest" description="Disordered" evidence="1">
    <location>
        <begin position="62"/>
        <end position="97"/>
    </location>
</feature>
<dbReference type="Pfam" id="PF18803">
    <property type="entry name" value="CxC2"/>
    <property type="match status" value="1"/>
</dbReference>
<dbReference type="PANTHER" id="PTHR33096:SF1">
    <property type="entry name" value="CXC1-LIKE CYSTEINE CLUSTER ASSOCIATED WITH KDZ TRANSPOSASES DOMAIN-CONTAINING PROTEIN"/>
    <property type="match status" value="1"/>
</dbReference>
<organism evidence="3 4">
    <name type="scientific">Marasmius crinis-equi</name>
    <dbReference type="NCBI Taxonomy" id="585013"/>
    <lineage>
        <taxon>Eukaryota</taxon>
        <taxon>Fungi</taxon>
        <taxon>Dikarya</taxon>
        <taxon>Basidiomycota</taxon>
        <taxon>Agaricomycotina</taxon>
        <taxon>Agaricomycetes</taxon>
        <taxon>Agaricomycetidae</taxon>
        <taxon>Agaricales</taxon>
        <taxon>Marasmiineae</taxon>
        <taxon>Marasmiaceae</taxon>
        <taxon>Marasmius</taxon>
    </lineage>
</organism>
<dbReference type="InterPro" id="IPR040521">
    <property type="entry name" value="KDZ"/>
</dbReference>
<dbReference type="Pfam" id="PF18758">
    <property type="entry name" value="KDZ"/>
    <property type="match status" value="1"/>
</dbReference>
<feature type="region of interest" description="Disordered" evidence="1">
    <location>
        <begin position="936"/>
        <end position="957"/>
    </location>
</feature>
<name>A0ABR3F7V2_9AGAR</name>
<evidence type="ECO:0000313" key="4">
    <source>
        <dbReference type="Proteomes" id="UP001465976"/>
    </source>
</evidence>
<keyword evidence="4" id="KW-1185">Reference proteome</keyword>
<protein>
    <recommendedName>
        <fullName evidence="2">CxC2-like cysteine cluster KDZ transposase-associated domain-containing protein</fullName>
    </recommendedName>
</protein>
<dbReference type="InterPro" id="IPR041457">
    <property type="entry name" value="CxC2_KDZ-assoc"/>
</dbReference>
<comment type="caution">
    <text evidence="3">The sequence shown here is derived from an EMBL/GenBank/DDBJ whole genome shotgun (WGS) entry which is preliminary data.</text>
</comment>
<reference evidence="3 4" key="1">
    <citation type="submission" date="2024-02" db="EMBL/GenBank/DDBJ databases">
        <title>A draft genome for the cacao thread blight pathogen Marasmius crinis-equi.</title>
        <authorList>
            <person name="Cohen S.P."/>
            <person name="Baruah I.K."/>
            <person name="Amoako-Attah I."/>
            <person name="Bukari Y."/>
            <person name="Meinhardt L.W."/>
            <person name="Bailey B.A."/>
        </authorList>
    </citation>
    <scope>NUCLEOTIDE SEQUENCE [LARGE SCALE GENOMIC DNA]</scope>
    <source>
        <strain evidence="3 4">GH-76</strain>
    </source>
</reference>
<evidence type="ECO:0000313" key="3">
    <source>
        <dbReference type="EMBL" id="KAL0571336.1"/>
    </source>
</evidence>
<feature type="region of interest" description="Disordered" evidence="1">
    <location>
        <begin position="124"/>
        <end position="144"/>
    </location>
</feature>
<dbReference type="PANTHER" id="PTHR33096">
    <property type="entry name" value="CXC2 DOMAIN-CONTAINING PROTEIN"/>
    <property type="match status" value="1"/>
</dbReference>
<gene>
    <name evidence="3" type="ORF">V5O48_010634</name>
</gene>
<dbReference type="Proteomes" id="UP001465976">
    <property type="component" value="Unassembled WGS sequence"/>
</dbReference>
<sequence length="1094" mass="124223">MSGPPPSKKPIPAVQRYNFKEVNSRKVPNGFGHSSSSRTPSVRLASLSTDTRCVNERRIPINLPANHLNGPSTASSSSSPLPEPDIQPNFPQNDFGELSYGSFGASSFLDDDLPDAAENGLEMEVEEEQNDKTNSRRRYTSSDNTFHQLKEEAPEMLKEIMRREGRGGSRTCAGHCNGQKPSKYRCRDCEGHTQSMFCRECLIDRHRDQPYDKIEEWNGSFFEKTALRKLGMSIQLCHLAGEKCKFPRAAKSGFVVVDFDCIQTVDIFYCGCQDPATVGCPWQQLFRSQLFPAIVLTPHTAFTFRCIKLLHALTLHGKVTTYDFYRTIEDSTDIADIDDGPTLTRVLRMFWYLRMLKRGGIGSSMNPDLDNVTSGSLAVVCPACPRPEINLPENWLDIVKEKQFLFYKFISVDACFRLKRRTISNEAKDPGQITGKAYYVKQADYQEQMALMKNAPKEKIDPHCTGHGLAAIEQAYTKFQKGYSTTGCMLCLCARHEIVEPNGIADLDVGEKFWHTDWAISASQRHSDPSLTRILSYDICCQYHVHFFERLTQVPEHIRIEIHVGRWRFVVPKLHIKGHGRDCQEKFAFHLLPGAGQTDGEGIERQWASLGPIGSNTKEMGPGHRRDTIDDHVGFWGFLKILALGRLLRKRRADARQQTAIHDQFFQEFSDSQPGHSAEWLRMIEDWEAGRTELNPYSLSKKGTTEKDVRLAYATKEMEALAAGDPFLHDVSPSAFLVMGLDIEEEQRQLAQDLREQNFMTVDQQTDLLQRRSKIQRSISRFRALQKTYTPLALTNTQVISNTPPPAASTADVTPENTSLLLPSSLPEKLRVLPQMKPWVEIETAFRNAQLQSSLDSVRSQLFVQCRLSSQQSLHVRGQKGLAGAKRSEDRTKRKLADFKRKYQAAWLALLSLVGHRDRIGFRWLTDADVVPLNGPDTTAVKNPRKRKRSDKTPQHLILPGESRRNLSWIWSGVDVSDDSEAMKEAVRVEWCKAYSRKMRWREELELVEEEMRRTPISLEHEAGIWEARRVEEDGSALAEGINSFSSRQASFRRALIAKFQSLWALPDPSQRHRITALPAIPEESKSEEFEGGE</sequence>
<dbReference type="EMBL" id="JBAHYK010000785">
    <property type="protein sequence ID" value="KAL0571336.1"/>
    <property type="molecule type" value="Genomic_DNA"/>
</dbReference>
<proteinExistence type="predicted"/>
<feature type="compositionally biased region" description="Polar residues" evidence="1">
    <location>
        <begin position="32"/>
        <end position="49"/>
    </location>
</feature>
<feature type="compositionally biased region" description="Low complexity" evidence="1">
    <location>
        <begin position="71"/>
        <end position="80"/>
    </location>
</feature>
<evidence type="ECO:0000256" key="1">
    <source>
        <dbReference type="SAM" id="MobiDB-lite"/>
    </source>
</evidence>
<feature type="region of interest" description="Disordered" evidence="1">
    <location>
        <begin position="22"/>
        <end position="49"/>
    </location>
</feature>